<dbReference type="PANTHER" id="PTHR31834">
    <property type="entry name" value="INITIATION-SPECIFIC ALPHA-1,6-MANNOSYLTRANSFERASE"/>
    <property type="match status" value="1"/>
</dbReference>
<dbReference type="GO" id="GO:0000009">
    <property type="term" value="F:alpha-1,6-mannosyltransferase activity"/>
    <property type="evidence" value="ECO:0007669"/>
    <property type="project" value="InterPro"/>
</dbReference>
<accession>A0A9W7DGY3</accession>
<keyword evidence="2" id="KW-0472">Membrane</keyword>
<dbReference type="Proteomes" id="UP001165063">
    <property type="component" value="Unassembled WGS sequence"/>
</dbReference>
<keyword evidence="4" id="KW-1185">Reference proteome</keyword>
<comment type="similarity">
    <text evidence="1">Belongs to the glycosyltransferase 32 family.</text>
</comment>
<dbReference type="OrthoDB" id="411251at2759"/>
<dbReference type="SUPFAM" id="SSF53448">
    <property type="entry name" value="Nucleotide-diphospho-sugar transferases"/>
    <property type="match status" value="1"/>
</dbReference>
<feature type="transmembrane region" description="Helical" evidence="2">
    <location>
        <begin position="80"/>
        <end position="98"/>
    </location>
</feature>
<dbReference type="InterPro" id="IPR039367">
    <property type="entry name" value="Och1-like"/>
</dbReference>
<comment type="caution">
    <text evidence="3">The sequence shown here is derived from an EMBL/GenBank/DDBJ whole genome shotgun (WGS) entry which is preliminary data.</text>
</comment>
<keyword evidence="2" id="KW-0812">Transmembrane</keyword>
<name>A0A9W7DGY3_AMBMO</name>
<dbReference type="EMBL" id="BSXU01003089">
    <property type="protein sequence ID" value="GMG39673.1"/>
    <property type="molecule type" value="Genomic_DNA"/>
</dbReference>
<evidence type="ECO:0000256" key="1">
    <source>
        <dbReference type="ARBA" id="ARBA00009003"/>
    </source>
</evidence>
<dbReference type="InterPro" id="IPR029044">
    <property type="entry name" value="Nucleotide-diphossugar_trans"/>
</dbReference>
<organism evidence="3 4">
    <name type="scientific">Ambrosiozyma monospora</name>
    <name type="common">Yeast</name>
    <name type="synonym">Endomycopsis monosporus</name>
    <dbReference type="NCBI Taxonomy" id="43982"/>
    <lineage>
        <taxon>Eukaryota</taxon>
        <taxon>Fungi</taxon>
        <taxon>Dikarya</taxon>
        <taxon>Ascomycota</taxon>
        <taxon>Saccharomycotina</taxon>
        <taxon>Pichiomycetes</taxon>
        <taxon>Pichiales</taxon>
        <taxon>Pichiaceae</taxon>
        <taxon>Ambrosiozyma</taxon>
    </lineage>
</organism>
<dbReference type="InterPro" id="IPR007577">
    <property type="entry name" value="GlycoTrfase_DXD_sugar-bd_CS"/>
</dbReference>
<dbReference type="PANTHER" id="PTHR31834:SF1">
    <property type="entry name" value="INITIATION-SPECIFIC ALPHA-1,6-MANNOSYLTRANSFERASE"/>
    <property type="match status" value="1"/>
</dbReference>
<evidence type="ECO:0000313" key="4">
    <source>
        <dbReference type="Proteomes" id="UP001165063"/>
    </source>
</evidence>
<reference evidence="3" key="1">
    <citation type="submission" date="2023-04" db="EMBL/GenBank/DDBJ databases">
        <title>Ambrosiozyma monospora NBRC 1965.</title>
        <authorList>
            <person name="Ichikawa N."/>
            <person name="Sato H."/>
            <person name="Tonouchi N."/>
        </authorList>
    </citation>
    <scope>NUCLEOTIDE SEQUENCE</scope>
    <source>
        <strain evidence="3">NBRC 1965</strain>
    </source>
</reference>
<dbReference type="Gene3D" id="3.90.550.20">
    <property type="match status" value="1"/>
</dbReference>
<protein>
    <submittedName>
        <fullName evidence="3">Unnamed protein product</fullName>
    </submittedName>
</protein>
<dbReference type="Pfam" id="PF04488">
    <property type="entry name" value="Gly_transf_sug"/>
    <property type="match status" value="1"/>
</dbReference>
<evidence type="ECO:0000256" key="2">
    <source>
        <dbReference type="SAM" id="Phobius"/>
    </source>
</evidence>
<sequence length="437" mass="50623">MLDINSFDFHIPITLTQIFSQHLGPHLIMETDTTSKLLGSDTGPSSQTQPRKQISQINIHSQSSFSSFALKILSSEAKRLWCLMIICFSIIAYCSYFLDYTATESELKLKQRIRGLYQKYPQHAKGANPFDVFTTEKRLSTSYPYTDSSNDKKPYILPKNIWQMWRTPESDPNFPYQDLHKRWKDMNPNFKYHFGTNDQIINAVHEEFKDTVPEIAETLELLPSLILKSDFSRYVMLYLYGGSYSDLDVVLHKPIDEWFDTNRNVGFVCSSELDLNAPWWNMIPKRNQVQQWFFKSKAHHPILRKLISTIVKTTFEAVELGKEANYGEKQGEERCGTVDIMDWTGPSVFTNIVYAHLNSLKNPTIIDTDCMKRFNTELFGPDIANGVAVNWKLTSGISWPLLINDVVIYPQHSFRESVKDDGREYYVEHLFSGSWKP</sequence>
<gene>
    <name evidence="3" type="ORF">Amon01_000553000</name>
</gene>
<dbReference type="GO" id="GO:0000136">
    <property type="term" value="C:mannan polymerase complex"/>
    <property type="evidence" value="ECO:0007669"/>
    <property type="project" value="TreeGrafter"/>
</dbReference>
<dbReference type="GO" id="GO:0006487">
    <property type="term" value="P:protein N-linked glycosylation"/>
    <property type="evidence" value="ECO:0007669"/>
    <property type="project" value="TreeGrafter"/>
</dbReference>
<proteinExistence type="inferred from homology"/>
<dbReference type="AlphaFoldDB" id="A0A9W7DGY3"/>
<keyword evidence="2" id="KW-1133">Transmembrane helix</keyword>
<evidence type="ECO:0000313" key="3">
    <source>
        <dbReference type="EMBL" id="GMG39673.1"/>
    </source>
</evidence>